<dbReference type="CDD" id="cd00161">
    <property type="entry name" value="beta-trefoil_Ricin-like"/>
    <property type="match status" value="1"/>
</dbReference>
<keyword evidence="4" id="KW-1185">Reference proteome</keyword>
<evidence type="ECO:0000259" key="2">
    <source>
        <dbReference type="SMART" id="SM00458"/>
    </source>
</evidence>
<keyword evidence="1" id="KW-0732">Signal</keyword>
<organism evidence="3 4">
    <name type="scientific">Sphaerisporangium rhizosphaerae</name>
    <dbReference type="NCBI Taxonomy" id="2269375"/>
    <lineage>
        <taxon>Bacteria</taxon>
        <taxon>Bacillati</taxon>
        <taxon>Actinomycetota</taxon>
        <taxon>Actinomycetes</taxon>
        <taxon>Streptosporangiales</taxon>
        <taxon>Streptosporangiaceae</taxon>
        <taxon>Sphaerisporangium</taxon>
    </lineage>
</organism>
<evidence type="ECO:0000256" key="1">
    <source>
        <dbReference type="SAM" id="SignalP"/>
    </source>
</evidence>
<evidence type="ECO:0000313" key="3">
    <source>
        <dbReference type="EMBL" id="MFC7383764.1"/>
    </source>
</evidence>
<comment type="caution">
    <text evidence="3">The sequence shown here is derived from an EMBL/GenBank/DDBJ whole genome shotgun (WGS) entry which is preliminary data.</text>
</comment>
<dbReference type="EMBL" id="JBHTCG010000009">
    <property type="protein sequence ID" value="MFC7383764.1"/>
    <property type="molecule type" value="Genomic_DNA"/>
</dbReference>
<dbReference type="Gene3D" id="1.50.10.10">
    <property type="match status" value="1"/>
</dbReference>
<dbReference type="SUPFAM" id="SSF50370">
    <property type="entry name" value="Ricin B-like lectins"/>
    <property type="match status" value="1"/>
</dbReference>
<dbReference type="PROSITE" id="PS50231">
    <property type="entry name" value="RICIN_B_LECTIN"/>
    <property type="match status" value="1"/>
</dbReference>
<dbReference type="InterPro" id="IPR035992">
    <property type="entry name" value="Ricin_B-like_lectins"/>
</dbReference>
<dbReference type="PROSITE" id="PS51318">
    <property type="entry name" value="TAT"/>
    <property type="match status" value="1"/>
</dbReference>
<dbReference type="RefSeq" id="WP_380827329.1">
    <property type="nucleotide sequence ID" value="NZ_JBHTCG010000009.1"/>
</dbReference>
<dbReference type="GO" id="GO:0016787">
    <property type="term" value="F:hydrolase activity"/>
    <property type="evidence" value="ECO:0007669"/>
    <property type="project" value="UniProtKB-KW"/>
</dbReference>
<keyword evidence="3" id="KW-0378">Hydrolase</keyword>
<evidence type="ECO:0000313" key="4">
    <source>
        <dbReference type="Proteomes" id="UP001596496"/>
    </source>
</evidence>
<sequence length="964" mass="102886">MNMPLNRRRFIATTAAAVGAAALPSTIFADRAAAAVPPQVSLPQRGIYDTAAAANWTDAFLTGNGEYGAMLYGAPALEKVVFTHHRFVMPNGTRNVTPPVLSGRLAGVRDKALAGDYNGATGDFTSGWSLRWTQTFHPGYELQISTPGMTTVGNYARITDFRTGEVTSTGTDGNGAWTRRAFVSRADRVIVHELTPAPGRTIDTTLSVNTSLSGVPGSVGFTTLATVDNGDGYLNLRGRYPSGQGAFGYEGVTRVVVSGGSVRVSGTSIVVAAATRLVLLTKLDRYESSTAWDAKPLHAALAALSTDYAALLTRHTALHTPLYDRSRLDLNVSAADRQLSTGELIARQNANRNVIDLALLERMYDSGRYLFLSSSGVLPPRLTGLWTGAWDAAWAGDFTTDANVNFQVAGGNILSLTEVMDGYFTLILGQINDWRTNAKNLYGIRGLLAPSRTDGEYGKMLHFDGGFPGHTWIGGADWLLYPLLEYYEVTGDATFYRTKLAPVLIELAAFYEDFLTRTDADGKVIFVPCFSMENSPGNTGRQLSINATGEIAAGKHALRAAIEAAGFLGTEQGAGQGVQRWTALLAKMPDYRINGDGALAEWSWPSLTDRYNHRHVQHMYPVWPLHEINPEDKPDLIRYASRALDLRGDESGEAHGAIHRSLARARLKDGAGVYGNLRKILGNNMVFRSLMTSHNPNLAIYNADAANSLPAILAEALIYTRPGILEVLPALPDQFAKGTITGVRGRNRLRIDSLTWDITARTVTATVVSDITQTVTLICRRGITSITTGAGVAASPLGDHARQVSLTAGATTQITVGLGGGGGPSTGVVRLVNRKSGKVLDVYGGSTADGAAIVQWPWTGGANQQWQMTQNSDGSVRLAGAGSGKVLTSPNATQGAALVQTTGNNGANQRWKLVPAATSGYYQLVNVGNGLYADVEGGSTADGARVIQWSGNSGANQEWQIITM</sequence>
<proteinExistence type="predicted"/>
<accession>A0ABW2P3J8</accession>
<dbReference type="InterPro" id="IPR012341">
    <property type="entry name" value="6hp_glycosidase-like_sf"/>
</dbReference>
<dbReference type="Pfam" id="PF22124">
    <property type="entry name" value="Glyco_hydro_95_cat"/>
    <property type="match status" value="1"/>
</dbReference>
<protein>
    <submittedName>
        <fullName evidence="3">Glycoside hydrolase N-terminal domain-containing protein</fullName>
    </submittedName>
</protein>
<name>A0ABW2P3J8_9ACTN</name>
<dbReference type="Pfam" id="PF21307">
    <property type="entry name" value="Glyco_hydro_95_C"/>
    <property type="match status" value="1"/>
</dbReference>
<dbReference type="Proteomes" id="UP001596496">
    <property type="component" value="Unassembled WGS sequence"/>
</dbReference>
<gene>
    <name evidence="3" type="ORF">ACFQSB_16205</name>
</gene>
<dbReference type="SUPFAM" id="SSF48208">
    <property type="entry name" value="Six-hairpin glycosidases"/>
    <property type="match status" value="1"/>
</dbReference>
<dbReference type="Pfam" id="PF14498">
    <property type="entry name" value="Glyco_hyd_65N_2"/>
    <property type="match status" value="1"/>
</dbReference>
<dbReference type="Gene3D" id="2.80.10.50">
    <property type="match status" value="2"/>
</dbReference>
<dbReference type="InterPro" id="IPR006311">
    <property type="entry name" value="TAT_signal"/>
</dbReference>
<dbReference type="PANTHER" id="PTHR31084">
    <property type="entry name" value="ALPHA-L-FUCOSIDASE 2"/>
    <property type="match status" value="1"/>
</dbReference>
<feature type="signal peptide" evidence="1">
    <location>
        <begin position="1"/>
        <end position="29"/>
    </location>
</feature>
<feature type="domain" description="Ricin B lectin" evidence="2">
    <location>
        <begin position="826"/>
        <end position="962"/>
    </location>
</feature>
<dbReference type="InterPro" id="IPR000772">
    <property type="entry name" value="Ricin_B_lectin"/>
</dbReference>
<feature type="chain" id="PRO_5047226252" evidence="1">
    <location>
        <begin position="30"/>
        <end position="964"/>
    </location>
</feature>
<dbReference type="InterPro" id="IPR027414">
    <property type="entry name" value="GH95_N_dom"/>
</dbReference>
<dbReference type="InterPro" id="IPR008928">
    <property type="entry name" value="6-hairpin_glycosidase_sf"/>
</dbReference>
<dbReference type="InterPro" id="IPR049053">
    <property type="entry name" value="AFCA-like_C"/>
</dbReference>
<dbReference type="SMART" id="SM00458">
    <property type="entry name" value="RICIN"/>
    <property type="match status" value="1"/>
</dbReference>
<dbReference type="InterPro" id="IPR054363">
    <property type="entry name" value="GH95_cat"/>
</dbReference>
<dbReference type="Pfam" id="PF14200">
    <property type="entry name" value="RicinB_lectin_2"/>
    <property type="match status" value="2"/>
</dbReference>
<reference evidence="4" key="1">
    <citation type="journal article" date="2019" name="Int. J. Syst. Evol. Microbiol.">
        <title>The Global Catalogue of Microorganisms (GCM) 10K type strain sequencing project: providing services to taxonomists for standard genome sequencing and annotation.</title>
        <authorList>
            <consortium name="The Broad Institute Genomics Platform"/>
            <consortium name="The Broad Institute Genome Sequencing Center for Infectious Disease"/>
            <person name="Wu L."/>
            <person name="Ma J."/>
        </authorList>
    </citation>
    <scope>NUCLEOTIDE SEQUENCE [LARGE SCALE GENOMIC DNA]</scope>
    <source>
        <strain evidence="4">CECT 7649</strain>
    </source>
</reference>
<dbReference type="PANTHER" id="PTHR31084:SF0">
    <property type="entry name" value="ALPHA-L-FUCOSIDASE 2"/>
    <property type="match status" value="1"/>
</dbReference>